<reference evidence="1 2" key="1">
    <citation type="submission" date="2020-04" db="EMBL/GenBank/DDBJ databases">
        <authorList>
            <person name="De Canck E."/>
        </authorList>
    </citation>
    <scope>NUCLEOTIDE SEQUENCE [LARGE SCALE GENOMIC DNA]</scope>
    <source>
        <strain evidence="1 2">LMG 28614</strain>
    </source>
</reference>
<name>A0A6S7BCX4_9BURK</name>
<organism evidence="1 2">
    <name type="scientific">Paraburkholderia ultramafica</name>
    <dbReference type="NCBI Taxonomy" id="1544867"/>
    <lineage>
        <taxon>Bacteria</taxon>
        <taxon>Pseudomonadati</taxon>
        <taxon>Pseudomonadota</taxon>
        <taxon>Betaproteobacteria</taxon>
        <taxon>Burkholderiales</taxon>
        <taxon>Burkholderiaceae</taxon>
        <taxon>Paraburkholderia</taxon>
    </lineage>
</organism>
<keyword evidence="2" id="KW-1185">Reference proteome</keyword>
<gene>
    <name evidence="1" type="ORF">LMG28614_04110</name>
</gene>
<evidence type="ECO:0000313" key="2">
    <source>
        <dbReference type="Proteomes" id="UP000494365"/>
    </source>
</evidence>
<proteinExistence type="predicted"/>
<accession>A0A6S7BCX4</accession>
<dbReference type="EMBL" id="CADIKK010000019">
    <property type="protein sequence ID" value="CAB3795183.1"/>
    <property type="molecule type" value="Genomic_DNA"/>
</dbReference>
<sequence>MANCFEIEKKLKHHRADWYIDSRIINDVDLMPAFAVEEVQLLPLAESRRVDMFRGNVFG</sequence>
<evidence type="ECO:0000313" key="1">
    <source>
        <dbReference type="EMBL" id="CAB3795183.1"/>
    </source>
</evidence>
<protein>
    <submittedName>
        <fullName evidence="1">Uncharacterized protein</fullName>
    </submittedName>
</protein>
<dbReference type="Proteomes" id="UP000494365">
    <property type="component" value="Unassembled WGS sequence"/>
</dbReference>
<dbReference type="AlphaFoldDB" id="A0A6S7BCX4"/>